<gene>
    <name evidence="3" type="ORF">H8712_04430</name>
</gene>
<protein>
    <recommendedName>
        <fullName evidence="5">DUF5717 domain-containing protein</fullName>
    </recommendedName>
</protein>
<feature type="domain" description="DUF5717" evidence="1">
    <location>
        <begin position="835"/>
        <end position="1140"/>
    </location>
</feature>
<dbReference type="Pfam" id="PF18984">
    <property type="entry name" value="DUF5717_N"/>
    <property type="match status" value="1"/>
</dbReference>
<reference evidence="3 4" key="1">
    <citation type="submission" date="2020-08" db="EMBL/GenBank/DDBJ databases">
        <title>Genome public.</title>
        <authorList>
            <person name="Liu C."/>
            <person name="Sun Q."/>
        </authorList>
    </citation>
    <scope>NUCLEOTIDE SEQUENCE [LARGE SCALE GENOMIC DNA]</scope>
    <source>
        <strain evidence="3 4">3_YM_SP_D4_24.mj</strain>
    </source>
</reference>
<evidence type="ECO:0000259" key="2">
    <source>
        <dbReference type="Pfam" id="PF18984"/>
    </source>
</evidence>
<evidence type="ECO:0000313" key="4">
    <source>
        <dbReference type="Proteomes" id="UP000661649"/>
    </source>
</evidence>
<dbReference type="EMBL" id="JACRTP010000001">
    <property type="protein sequence ID" value="MBC8627871.1"/>
    <property type="molecule type" value="Genomic_DNA"/>
</dbReference>
<accession>A0ABR7PAI6</accession>
<sequence length="1144" mass="134878">MEQLINGRFEYEVPKLLFSQNSIVVSTKPEENVRGELVIRAEDKSRIKGLVYSSHRRFLLGKERFLGQNVTIPYGADVKGLKPGDSFEGEVVLTTNVGEYRLPFQISIEKEEVKTAMGAIDNLDAFTQLAKGDFREAYHLFVDSSFQTLLKDCQELLPYYFAMTAKPVTLQNLEEFLIGIGKKERVALKIESENLEVYEVMASLKDTLRIHRSTWGHLKAEIFVEGDFLEVEKKKISDDDFIGSVYEMEYIIRRENLGKGKNFGRIRIRTVYEELVYMVVASKSGERQLDLETYAKHKKVELLRDFLDFLLGKTEFSIWKGQTESAFSEAQENGFFTTEYKLVQIYLLHCLNEKEQAGKLLGQLKSEKEVMKNKRLSGICEYLEYVLDDNKEAFETSTKEMQFLEKQYNEGSRSPFLYLQACRLAEKDGALLRRFGGFTRQVMLFAKRHGILSEEMAFRATDLSENLREYSESVYELLEYIYQRYPSAQVVRAICLLIMKGKAGEERYFKWYELAVQKDLKITRLYECYIETMSRNYRGMLPRMIRMYFGYNNTLSDTKKAFVYSNVIRNKNLDKVTYQSYRATMEQFAQDKLKEGRINEDFAVMYREFCLNSKDEVIKRALGKVLFVHRLYCDDKKIRKVIVKHSAFEKEQVYTFNNHAAYLSIYTPDAGIVFEDDCQRRYIQNVDYNLQPLFEREELARELAKEEHQSAGLLLYTCGELAHENQITLTNLHSFELAAEEESFSKEYRQQIRKRLLLFYQEYMGEENLKASLEKIDFQSFAKINKSLLITILIKQKMYVGAYDLICEYGYEEINFVDLLHLCTCMIQNLDFEYEEELVLLAHDIFEQGIYDEVILKYLVKYFKGPVDKMIEIWQRAMGFSLDAYELEEDILIFSMFGRIWTPQGSAVLKDYVRQRGKEVVILAYVTFESFEFLLAGKESDRFVFRSIEQIRKREWEHDSICDVALLKSYELEQDWDEKRMTNAEAILEECEKKGLKFAFYQNLPRTLLQKSQEEDKVFVECFAGNDAKVTLYYRIRENSQEETPYKEEMLANRYHGIFNKEFLLFCQETLEYYFVIEKEKKEYTTETEELTVSGEKKKETTKYQMINQMLSAKQHGKEEELKDVLETYRQREAWIASLFRLME</sequence>
<organism evidence="3 4">
    <name type="scientific">Blautia stercoris</name>
    <dbReference type="NCBI Taxonomy" id="871664"/>
    <lineage>
        <taxon>Bacteria</taxon>
        <taxon>Bacillati</taxon>
        <taxon>Bacillota</taxon>
        <taxon>Clostridia</taxon>
        <taxon>Lachnospirales</taxon>
        <taxon>Lachnospiraceae</taxon>
        <taxon>Blautia</taxon>
    </lineage>
</organism>
<dbReference type="Pfam" id="PF18983">
    <property type="entry name" value="DUF5717"/>
    <property type="match status" value="1"/>
</dbReference>
<name>A0ABR7PAI6_9FIRM</name>
<dbReference type="InterPro" id="IPR043775">
    <property type="entry name" value="DUF5717_N"/>
</dbReference>
<evidence type="ECO:0000313" key="3">
    <source>
        <dbReference type="EMBL" id="MBC8627871.1"/>
    </source>
</evidence>
<feature type="domain" description="DUF5717" evidence="2">
    <location>
        <begin position="393"/>
        <end position="832"/>
    </location>
</feature>
<keyword evidence="4" id="KW-1185">Reference proteome</keyword>
<evidence type="ECO:0000259" key="1">
    <source>
        <dbReference type="Pfam" id="PF18983"/>
    </source>
</evidence>
<dbReference type="Proteomes" id="UP000661649">
    <property type="component" value="Unassembled WGS sequence"/>
</dbReference>
<evidence type="ECO:0008006" key="5">
    <source>
        <dbReference type="Google" id="ProtNLM"/>
    </source>
</evidence>
<proteinExistence type="predicted"/>
<dbReference type="InterPro" id="IPR043774">
    <property type="entry name" value="DUF5717_C"/>
</dbReference>
<comment type="caution">
    <text evidence="3">The sequence shown here is derived from an EMBL/GenBank/DDBJ whole genome shotgun (WGS) entry which is preliminary data.</text>
</comment>